<dbReference type="KEGG" id="amic:Ami3637_03805"/>
<dbReference type="PROSITE" id="PS51832">
    <property type="entry name" value="HD_GYP"/>
    <property type="match status" value="1"/>
</dbReference>
<proteinExistence type="predicted"/>
<dbReference type="NCBIfam" id="TIGR00277">
    <property type="entry name" value="HDIG"/>
    <property type="match status" value="1"/>
</dbReference>
<evidence type="ECO:0000259" key="1">
    <source>
        <dbReference type="PROSITE" id="PS51832"/>
    </source>
</evidence>
<dbReference type="InterPro" id="IPR003607">
    <property type="entry name" value="HD/PDEase_dom"/>
</dbReference>
<evidence type="ECO:0000313" key="3">
    <source>
        <dbReference type="Proteomes" id="UP000463883"/>
    </source>
</evidence>
<dbReference type="Gene3D" id="3.30.450.20">
    <property type="entry name" value="PAS domain"/>
    <property type="match status" value="1"/>
</dbReference>
<keyword evidence="3" id="KW-1185">Reference proteome</keyword>
<dbReference type="InterPro" id="IPR006675">
    <property type="entry name" value="HDIG_dom"/>
</dbReference>
<dbReference type="Gene3D" id="1.10.3210.10">
    <property type="entry name" value="Hypothetical protein af1432"/>
    <property type="match status" value="1"/>
</dbReference>
<dbReference type="AlphaFoldDB" id="A0A6P1MC72"/>
<dbReference type="SUPFAM" id="SSF55785">
    <property type="entry name" value="PYP-like sensor domain (PAS domain)"/>
    <property type="match status" value="1"/>
</dbReference>
<gene>
    <name evidence="2" type="ORF">Ami3637_03805</name>
</gene>
<accession>A0A6P1MC72</accession>
<feature type="domain" description="HD-GYP" evidence="1">
    <location>
        <begin position="300"/>
        <end position="435"/>
    </location>
</feature>
<organism evidence="2 3">
    <name type="scientific">Aminipila terrae</name>
    <dbReference type="NCBI Taxonomy" id="2697030"/>
    <lineage>
        <taxon>Bacteria</taxon>
        <taxon>Bacillati</taxon>
        <taxon>Bacillota</taxon>
        <taxon>Clostridia</taxon>
        <taxon>Peptostreptococcales</taxon>
        <taxon>Anaerovoracaceae</taxon>
        <taxon>Aminipila</taxon>
    </lineage>
</organism>
<reference evidence="2 3" key="1">
    <citation type="submission" date="2020-01" db="EMBL/GenBank/DDBJ databases">
        <title>Genomic analysis of Aminipila sp. CBA3637.</title>
        <authorList>
            <person name="Kim Y.B."/>
            <person name="Roh S.W."/>
        </authorList>
    </citation>
    <scope>NUCLEOTIDE SEQUENCE [LARGE SCALE GENOMIC DNA]</scope>
    <source>
        <strain evidence="2 3">CBA3637</strain>
    </source>
</reference>
<dbReference type="SUPFAM" id="SSF55781">
    <property type="entry name" value="GAF domain-like"/>
    <property type="match status" value="1"/>
</dbReference>
<name>A0A6P1MC72_9FIRM</name>
<dbReference type="InterPro" id="IPR037522">
    <property type="entry name" value="HD_GYP_dom"/>
</dbReference>
<dbReference type="EMBL" id="CP047591">
    <property type="protein sequence ID" value="QHI71622.1"/>
    <property type="molecule type" value="Genomic_DNA"/>
</dbReference>
<dbReference type="InterPro" id="IPR035965">
    <property type="entry name" value="PAS-like_dom_sf"/>
</dbReference>
<dbReference type="SUPFAM" id="SSF109604">
    <property type="entry name" value="HD-domain/PDEase-like"/>
    <property type="match status" value="1"/>
</dbReference>
<evidence type="ECO:0000313" key="2">
    <source>
        <dbReference type="EMBL" id="QHI71622.1"/>
    </source>
</evidence>
<dbReference type="Proteomes" id="UP000463883">
    <property type="component" value="Chromosome"/>
</dbReference>
<sequence length="435" mass="50823">MEKLALIDMNVNSISEILMAIPIPAIIFDYNSRKILAINKYCLNLCSLSRKELIGKNSADIFFNYTDTECCNRYADVPQNKEIKILKNHEKYSIVRTFESEFIYKKKRVILQIFIDITEQLEVQKKIERNIKVQYALKKINEAASKMENIREFYKALRSIIHEHYSPVGLSIQLIERNKDTKPIVVNRNDIYLKHKQDFERIHNQAISYEVKQPIQKNQNFEENVYKIEEENEEVLNILGVPLKNKNGQVMGCFCCFFYKDDYVYDKEDNEYLAFAATTISMCLGRLNTEKELKKSYHKLLRTQESIIHILANALEVKDPYTAGHQKRVCQLAYEIAKKVKPSDKEFLQRIKLAATIHDIGKIYVPSELLTRPGIIKDVEKQFINLHAEVGYNLLSKEQSLADIAEIVYQHHERIDGSGYPQGLLVIRFVWRLKS</sequence>
<dbReference type="Gene3D" id="3.30.450.40">
    <property type="match status" value="1"/>
</dbReference>
<dbReference type="Pfam" id="PF13487">
    <property type="entry name" value="HD_5"/>
    <property type="match status" value="1"/>
</dbReference>
<dbReference type="CDD" id="cd00077">
    <property type="entry name" value="HDc"/>
    <property type="match status" value="1"/>
</dbReference>
<protein>
    <submittedName>
        <fullName evidence="2">HD domain-containing protein</fullName>
    </submittedName>
</protein>
<dbReference type="PANTHER" id="PTHR43155">
    <property type="entry name" value="CYCLIC DI-GMP PHOSPHODIESTERASE PA4108-RELATED"/>
    <property type="match status" value="1"/>
</dbReference>
<dbReference type="InterPro" id="IPR029016">
    <property type="entry name" value="GAF-like_dom_sf"/>
</dbReference>